<reference evidence="1 2" key="1">
    <citation type="submission" date="2020-08" db="EMBL/GenBank/DDBJ databases">
        <title>Genomic Encyclopedia of Type Strains, Phase IV (KMG-IV): sequencing the most valuable type-strain genomes for metagenomic binning, comparative biology and taxonomic classification.</title>
        <authorList>
            <person name="Goeker M."/>
        </authorList>
    </citation>
    <scope>NUCLEOTIDE SEQUENCE [LARGE SCALE GENOMIC DNA]</scope>
    <source>
        <strain evidence="1 2">DSM 25897</strain>
    </source>
</reference>
<gene>
    <name evidence="1" type="ORF">HNQ58_001380</name>
</gene>
<name>A0A7W7XZS8_9GAMM</name>
<evidence type="ECO:0000313" key="1">
    <source>
        <dbReference type="EMBL" id="MBB5015476.1"/>
    </source>
</evidence>
<organism evidence="1 2">
    <name type="scientific">Rehaibacterium terrae</name>
    <dbReference type="NCBI Taxonomy" id="1341696"/>
    <lineage>
        <taxon>Bacteria</taxon>
        <taxon>Pseudomonadati</taxon>
        <taxon>Pseudomonadota</taxon>
        <taxon>Gammaproteobacteria</taxon>
        <taxon>Lysobacterales</taxon>
        <taxon>Lysobacteraceae</taxon>
        <taxon>Rehaibacterium</taxon>
    </lineage>
</organism>
<evidence type="ECO:0000313" key="2">
    <source>
        <dbReference type="Proteomes" id="UP000519004"/>
    </source>
</evidence>
<comment type="caution">
    <text evidence="1">The sequence shown here is derived from an EMBL/GenBank/DDBJ whole genome shotgun (WGS) entry which is preliminary data.</text>
</comment>
<sequence>MSDTRLSCFGALALELTPGALAGRLALPQDQARELGALVASDLLKLVPEVAALDLAFVAAHFDPAELLRPGWPRHAGLVELAQGAPGRRDEARVIAFGSHDGRLPEVLAPDENLVGGPLRLLPFVAVGDEAIATTVGHAFEERLLDTGMAGADTALYAQTAFGAQVEHARYLTVHDLCALTAVQYEHAGLKPLWPLIEAALLAPEGEEWLDAPPEPLARYAAQQVRFAMLDIDAWAEGGFAPAGIDAERMPHAFDQFTMRQRQFAAVLAAHGIAVVFDHAPAGHDPRALLRG</sequence>
<dbReference type="RefSeq" id="WP_183948164.1">
    <property type="nucleotide sequence ID" value="NZ_JACHHX010000008.1"/>
</dbReference>
<proteinExistence type="predicted"/>
<protein>
    <submittedName>
        <fullName evidence="1">Uncharacterized protein</fullName>
    </submittedName>
</protein>
<accession>A0A7W7XZS8</accession>
<keyword evidence="2" id="KW-1185">Reference proteome</keyword>
<dbReference type="EMBL" id="JACHHX010000008">
    <property type="protein sequence ID" value="MBB5015476.1"/>
    <property type="molecule type" value="Genomic_DNA"/>
</dbReference>
<dbReference type="Proteomes" id="UP000519004">
    <property type="component" value="Unassembled WGS sequence"/>
</dbReference>
<dbReference type="AlphaFoldDB" id="A0A7W7XZS8"/>